<dbReference type="PANTHER" id="PTHR33490">
    <property type="entry name" value="BLR5614 PROTEIN-RELATED"/>
    <property type="match status" value="1"/>
</dbReference>
<proteinExistence type="predicted"/>
<dbReference type="GO" id="GO:0006508">
    <property type="term" value="P:proteolysis"/>
    <property type="evidence" value="ECO:0007669"/>
    <property type="project" value="UniProtKB-KW"/>
</dbReference>
<dbReference type="EMBL" id="NTFH01000007">
    <property type="protein sequence ID" value="PHQ15115.1"/>
    <property type="molecule type" value="Genomic_DNA"/>
</dbReference>
<name>A0A2G1UKZ1_9GAMM</name>
<feature type="domain" description="Transglutaminase-like" evidence="1">
    <location>
        <begin position="27"/>
        <end position="137"/>
    </location>
</feature>
<dbReference type="GO" id="GO:0008233">
    <property type="term" value="F:peptidase activity"/>
    <property type="evidence" value="ECO:0007669"/>
    <property type="project" value="UniProtKB-KW"/>
</dbReference>
<protein>
    <submittedName>
        <fullName evidence="2">Cysteine protease</fullName>
    </submittedName>
</protein>
<keyword evidence="2" id="KW-0378">Hydrolase</keyword>
<dbReference type="Pfam" id="PF01841">
    <property type="entry name" value="Transglut_core"/>
    <property type="match status" value="1"/>
</dbReference>
<evidence type="ECO:0000259" key="1">
    <source>
        <dbReference type="Pfam" id="PF01841"/>
    </source>
</evidence>
<accession>A0A2G1UKZ1</accession>
<dbReference type="InterPro" id="IPR002931">
    <property type="entry name" value="Transglutaminase-like"/>
</dbReference>
<keyword evidence="2" id="KW-0645">Protease</keyword>
<sequence>MQQYLEATRFFDYDHPQVQHWLERQLEGVGEDPLERIRALYLAVRDQISYNPYVFRTDPATFSASYALESGETYCIPKAVLLGAAARAIGVPSRLGLADVKNHLSSPRLIEWLQSDIFRMHGYIELYLNGRWVKATPAFNAELCAMMNVEPLEFDGVRDSVFQEYTASGDAHMEYINDHGVFDDLPHQFIVDGLRRAYGHLFREDRRQSGGGASLTRDITAG</sequence>
<gene>
    <name evidence="2" type="ORF">CLH61_08190</name>
</gene>
<dbReference type="Proteomes" id="UP000231409">
    <property type="component" value="Unassembled WGS sequence"/>
</dbReference>
<keyword evidence="3" id="KW-1185">Reference proteome</keyword>
<reference evidence="2 3" key="1">
    <citation type="submission" date="2017-09" db="EMBL/GenBank/DDBJ databases">
        <title>The draft genome sequences of Marinobacter sp. PWS21.</title>
        <authorList>
            <person name="Cao J."/>
        </authorList>
    </citation>
    <scope>NUCLEOTIDE SEQUENCE [LARGE SCALE GENOMIC DNA]</scope>
    <source>
        <strain evidence="2 3">PWS21</strain>
    </source>
</reference>
<dbReference type="Gene3D" id="3.10.620.30">
    <property type="match status" value="1"/>
</dbReference>
<dbReference type="PANTHER" id="PTHR33490:SF3">
    <property type="entry name" value="CONSERVED INTEGRAL MEMBRANE PROTEIN"/>
    <property type="match status" value="1"/>
</dbReference>
<dbReference type="RefSeq" id="WP_099614243.1">
    <property type="nucleotide sequence ID" value="NZ_KZ319370.1"/>
</dbReference>
<evidence type="ECO:0000313" key="2">
    <source>
        <dbReference type="EMBL" id="PHQ15115.1"/>
    </source>
</evidence>
<organism evidence="2 3">
    <name type="scientific">Marinobacter profundi</name>
    <dbReference type="NCBI Taxonomy" id="2666256"/>
    <lineage>
        <taxon>Bacteria</taxon>
        <taxon>Pseudomonadati</taxon>
        <taxon>Pseudomonadota</taxon>
        <taxon>Gammaproteobacteria</taxon>
        <taxon>Pseudomonadales</taxon>
        <taxon>Marinobacteraceae</taxon>
        <taxon>Marinobacter</taxon>
    </lineage>
</organism>
<dbReference type="SUPFAM" id="SSF54001">
    <property type="entry name" value="Cysteine proteinases"/>
    <property type="match status" value="1"/>
</dbReference>
<comment type="caution">
    <text evidence="2">The sequence shown here is derived from an EMBL/GenBank/DDBJ whole genome shotgun (WGS) entry which is preliminary data.</text>
</comment>
<dbReference type="AlphaFoldDB" id="A0A2G1UKZ1"/>
<evidence type="ECO:0000313" key="3">
    <source>
        <dbReference type="Proteomes" id="UP000231409"/>
    </source>
</evidence>
<dbReference type="InterPro" id="IPR038765">
    <property type="entry name" value="Papain-like_cys_pep_sf"/>
</dbReference>